<organism evidence="6 7">
    <name type="scientific">Frondihabitans peucedani</name>
    <dbReference type="NCBI Taxonomy" id="598626"/>
    <lineage>
        <taxon>Bacteria</taxon>
        <taxon>Bacillati</taxon>
        <taxon>Actinomycetota</taxon>
        <taxon>Actinomycetes</taxon>
        <taxon>Micrococcales</taxon>
        <taxon>Microbacteriaceae</taxon>
        <taxon>Frondihabitans</taxon>
    </lineage>
</organism>
<comment type="caution">
    <text evidence="6">The sequence shown here is derived from an EMBL/GenBank/DDBJ whole genome shotgun (WGS) entry which is preliminary data.</text>
</comment>
<dbReference type="Pfam" id="PF00534">
    <property type="entry name" value="Glycos_transf_1"/>
    <property type="match status" value="1"/>
</dbReference>
<dbReference type="PANTHER" id="PTHR45947:SF3">
    <property type="entry name" value="SULFOQUINOVOSYL TRANSFERASE SQD2"/>
    <property type="match status" value="1"/>
</dbReference>
<keyword evidence="7" id="KW-1185">Reference proteome</keyword>
<sequence>MPTLTPPLRIALVCLHTSPASDPGIGDAGGMNVVVRNQALALGALGHAVEVLTRRSSTEQPAETELGENVVLRFLDAGPPAPQAKGRHEEYVDEFRQAMEAFGPYDIVHSHHWFSGMAALPFTREHALPHLQSFHSIAADPSSPLSDGERPESPGRLAGEAWLAKESDAVIAISAAEAETVVRRLGGDAERVRVVSPGVDSEVFRLRPRSATPYVVVAGRLDPLKGFDLAIEALGLIPAESRPLLVVAGEESVDYRSYPGELSELARARGVGEAVRFVGPQSRTELAALLAEAAVVAIPSHSETYGLVALEAAACGTPVVAAAAGGLREAVVDGVTGIVLRSREPAAWADAISRILDDPALQESLAITARVRATGLSWAHSADALVAVYRHELALR</sequence>
<keyword evidence="3" id="KW-0808">Transferase</keyword>
<evidence type="ECO:0000259" key="4">
    <source>
        <dbReference type="Pfam" id="PF00534"/>
    </source>
</evidence>
<protein>
    <recommendedName>
        <fullName evidence="1">D-inositol 3-phosphate glycosyltransferase</fullName>
    </recommendedName>
</protein>
<proteinExistence type="predicted"/>
<dbReference type="Gene3D" id="3.40.50.2000">
    <property type="entry name" value="Glycogen Phosphorylase B"/>
    <property type="match status" value="2"/>
</dbReference>
<dbReference type="InterPro" id="IPR050194">
    <property type="entry name" value="Glycosyltransferase_grp1"/>
</dbReference>
<evidence type="ECO:0000313" key="7">
    <source>
        <dbReference type="Proteomes" id="UP001501594"/>
    </source>
</evidence>
<evidence type="ECO:0000256" key="3">
    <source>
        <dbReference type="ARBA" id="ARBA00022679"/>
    </source>
</evidence>
<dbReference type="RefSeq" id="WP_344797107.1">
    <property type="nucleotide sequence ID" value="NZ_BAABAU010000004.1"/>
</dbReference>
<reference evidence="7" key="1">
    <citation type="journal article" date="2019" name="Int. J. Syst. Evol. Microbiol.">
        <title>The Global Catalogue of Microorganisms (GCM) 10K type strain sequencing project: providing services to taxonomists for standard genome sequencing and annotation.</title>
        <authorList>
            <consortium name="The Broad Institute Genomics Platform"/>
            <consortium name="The Broad Institute Genome Sequencing Center for Infectious Disease"/>
            <person name="Wu L."/>
            <person name="Ma J."/>
        </authorList>
    </citation>
    <scope>NUCLEOTIDE SEQUENCE [LARGE SCALE GENOMIC DNA]</scope>
    <source>
        <strain evidence="7">JCM 17442</strain>
    </source>
</reference>
<name>A0ABP8E4E7_9MICO</name>
<accession>A0ABP8E4E7</accession>
<dbReference type="InterPro" id="IPR028098">
    <property type="entry name" value="Glyco_trans_4-like_N"/>
</dbReference>
<evidence type="ECO:0000313" key="6">
    <source>
        <dbReference type="EMBL" id="GAA4267105.1"/>
    </source>
</evidence>
<keyword evidence="2" id="KW-0328">Glycosyltransferase</keyword>
<gene>
    <name evidence="6" type="ORF">GCM10022256_27170</name>
</gene>
<evidence type="ECO:0000256" key="1">
    <source>
        <dbReference type="ARBA" id="ARBA00021292"/>
    </source>
</evidence>
<evidence type="ECO:0000259" key="5">
    <source>
        <dbReference type="Pfam" id="PF13439"/>
    </source>
</evidence>
<dbReference type="Pfam" id="PF13439">
    <property type="entry name" value="Glyco_transf_4"/>
    <property type="match status" value="1"/>
</dbReference>
<dbReference type="Proteomes" id="UP001501594">
    <property type="component" value="Unassembled WGS sequence"/>
</dbReference>
<dbReference type="EMBL" id="BAABAU010000004">
    <property type="protein sequence ID" value="GAA4267105.1"/>
    <property type="molecule type" value="Genomic_DNA"/>
</dbReference>
<dbReference type="SUPFAM" id="SSF53756">
    <property type="entry name" value="UDP-Glycosyltransferase/glycogen phosphorylase"/>
    <property type="match status" value="1"/>
</dbReference>
<evidence type="ECO:0000256" key="2">
    <source>
        <dbReference type="ARBA" id="ARBA00022676"/>
    </source>
</evidence>
<feature type="domain" description="Glycosyl transferase family 1" evidence="4">
    <location>
        <begin position="206"/>
        <end position="370"/>
    </location>
</feature>
<dbReference type="InterPro" id="IPR001296">
    <property type="entry name" value="Glyco_trans_1"/>
</dbReference>
<dbReference type="PANTHER" id="PTHR45947">
    <property type="entry name" value="SULFOQUINOVOSYL TRANSFERASE SQD2"/>
    <property type="match status" value="1"/>
</dbReference>
<feature type="domain" description="Glycosyltransferase subfamily 4-like N-terminal" evidence="5">
    <location>
        <begin position="29"/>
        <end position="202"/>
    </location>
</feature>